<dbReference type="RefSeq" id="XP_024768546.1">
    <property type="nucleotide sequence ID" value="XM_024921204.1"/>
</dbReference>
<evidence type="ECO:0000259" key="2">
    <source>
        <dbReference type="PROSITE" id="PS50048"/>
    </source>
</evidence>
<dbReference type="AlphaFoldDB" id="A0A2T3ZVN5"/>
<organism evidence="3 4">
    <name type="scientific">Trichoderma harzianum CBS 226.95</name>
    <dbReference type="NCBI Taxonomy" id="983964"/>
    <lineage>
        <taxon>Eukaryota</taxon>
        <taxon>Fungi</taxon>
        <taxon>Dikarya</taxon>
        <taxon>Ascomycota</taxon>
        <taxon>Pezizomycotina</taxon>
        <taxon>Sordariomycetes</taxon>
        <taxon>Hypocreomycetidae</taxon>
        <taxon>Hypocreales</taxon>
        <taxon>Hypocreaceae</taxon>
        <taxon>Trichoderma</taxon>
    </lineage>
</organism>
<dbReference type="Pfam" id="PF00172">
    <property type="entry name" value="Zn_clus"/>
    <property type="match status" value="1"/>
</dbReference>
<dbReference type="PANTHER" id="PTHR38111">
    <property type="entry name" value="ZN(2)-C6 FUNGAL-TYPE DOMAIN-CONTAINING PROTEIN-RELATED"/>
    <property type="match status" value="1"/>
</dbReference>
<name>A0A2T3ZVN5_TRIHA</name>
<gene>
    <name evidence="3" type="ORF">M431DRAFT_546205</name>
</gene>
<dbReference type="GO" id="GO:0008270">
    <property type="term" value="F:zinc ion binding"/>
    <property type="evidence" value="ECO:0007669"/>
    <property type="project" value="InterPro"/>
</dbReference>
<keyword evidence="4" id="KW-1185">Reference proteome</keyword>
<proteinExistence type="predicted"/>
<reference evidence="3 4" key="1">
    <citation type="submission" date="2016-07" db="EMBL/GenBank/DDBJ databases">
        <title>Multiple horizontal gene transfer events from other fungi enriched the ability of initially mycotrophic Trichoderma (Ascomycota) to feed on dead plant biomass.</title>
        <authorList>
            <consortium name="DOE Joint Genome Institute"/>
            <person name="Aerts A."/>
            <person name="Atanasova L."/>
            <person name="Chenthamara K."/>
            <person name="Zhang J."/>
            <person name="Grujic M."/>
            <person name="Henrissat B."/>
            <person name="Kuo A."/>
            <person name="Salamov A."/>
            <person name="Lipzen A."/>
            <person name="Labutti K."/>
            <person name="Barry K."/>
            <person name="Miao Y."/>
            <person name="Rahimi M.J."/>
            <person name="Shen Q."/>
            <person name="Grigoriev I.V."/>
            <person name="Kubicek C.P."/>
            <person name="Druzhinina I.S."/>
        </authorList>
    </citation>
    <scope>NUCLEOTIDE SEQUENCE [LARGE SCALE GENOMIC DNA]</scope>
    <source>
        <strain evidence="3 4">CBS 226.95</strain>
    </source>
</reference>
<evidence type="ECO:0000256" key="1">
    <source>
        <dbReference type="ARBA" id="ARBA00023242"/>
    </source>
</evidence>
<dbReference type="InterPro" id="IPR036864">
    <property type="entry name" value="Zn2-C6_fun-type_DNA-bd_sf"/>
</dbReference>
<dbReference type="GO" id="GO:0000981">
    <property type="term" value="F:DNA-binding transcription factor activity, RNA polymerase II-specific"/>
    <property type="evidence" value="ECO:0007669"/>
    <property type="project" value="InterPro"/>
</dbReference>
<evidence type="ECO:0000313" key="3">
    <source>
        <dbReference type="EMBL" id="PTB48869.1"/>
    </source>
</evidence>
<protein>
    <recommendedName>
        <fullName evidence="2">Zn(2)-C6 fungal-type domain-containing protein</fullName>
    </recommendedName>
</protein>
<feature type="domain" description="Zn(2)-C6 fungal-type" evidence="2">
    <location>
        <begin position="10"/>
        <end position="46"/>
    </location>
</feature>
<dbReference type="CDD" id="cd00067">
    <property type="entry name" value="GAL4"/>
    <property type="match status" value="1"/>
</dbReference>
<keyword evidence="1" id="KW-0539">Nucleus</keyword>
<dbReference type="InterPro" id="IPR053178">
    <property type="entry name" value="Osmoadaptation_assoc"/>
</dbReference>
<dbReference type="SUPFAM" id="SSF57701">
    <property type="entry name" value="Zn2/Cys6 DNA-binding domain"/>
    <property type="match status" value="1"/>
</dbReference>
<dbReference type="PROSITE" id="PS50048">
    <property type="entry name" value="ZN2_CY6_FUNGAL_2"/>
    <property type="match status" value="1"/>
</dbReference>
<dbReference type="PANTHER" id="PTHR38111:SF2">
    <property type="entry name" value="FINGER DOMAIN PROTEIN, PUTATIVE (AFU_ORTHOLOGUE AFUA_1G01560)-RELATED"/>
    <property type="match status" value="1"/>
</dbReference>
<accession>A0A2T3ZVN5</accession>
<dbReference type="InterPro" id="IPR001138">
    <property type="entry name" value="Zn2Cys6_DnaBD"/>
</dbReference>
<dbReference type="GeneID" id="36629784"/>
<dbReference type="STRING" id="983964.A0A2T3ZVN5"/>
<evidence type="ECO:0000313" key="4">
    <source>
        <dbReference type="Proteomes" id="UP000241690"/>
    </source>
</evidence>
<dbReference type="Proteomes" id="UP000241690">
    <property type="component" value="Unassembled WGS sequence"/>
</dbReference>
<dbReference type="SMART" id="SM00066">
    <property type="entry name" value="GAL4"/>
    <property type="match status" value="1"/>
</dbReference>
<dbReference type="EMBL" id="KZ679696">
    <property type="protein sequence ID" value="PTB48869.1"/>
    <property type="molecule type" value="Genomic_DNA"/>
</dbReference>
<sequence>MGAPPTSGYCQTCRKRRVKCGKSPDTLRDNKGTPACQRCIKAGYRCKGYDLPLRMQNMSIVMEGPGRHRLARIPHFNPDPSRQLSLVAFKDHICFTYLFENCSWAHCWRPMISLTKQDALGPLDYNCSLALAYAYFGVNKHEKKLETDGRILYGKSLHAVKTILESDDKQEIGRTTSAVLILGLIATALDDNPYMKHHDGVIQILKRCGPRHFQQEPLLTAFRRSRGILVCKSFALRRRCFLEEPEWKTIPFELCGKDSSDELLDILCDIPGQAEDCFSSPPNIVSDSHPSPMCQIARLSNQLRIWRRKWDEANPRLATGTSTNTTGSKNGVAETLAFYNLKQATEIFTYNAALLYLSQLRDAIQDGRRWTGPTSIVEMDYIMNMTRANPQSPLLQPDPVVFTLQPALEAANIFPYLYHCMRTEKLSDVMVILAPLGIVYCALQSRPNLLSKVAEQFEMPFINEVGSMLQRYSFPSAQAD</sequence>